<dbReference type="InterPro" id="IPR012337">
    <property type="entry name" value="RNaseH-like_sf"/>
</dbReference>
<dbReference type="PANTHER" id="PTHR11439:SF508">
    <property type="entry name" value="RNA-DIRECTED DNA POLYMERASE"/>
    <property type="match status" value="1"/>
</dbReference>
<feature type="region of interest" description="Disordered" evidence="1">
    <location>
        <begin position="218"/>
        <end position="253"/>
    </location>
</feature>
<proteinExistence type="predicted"/>
<keyword evidence="5" id="KW-1185">Reference proteome</keyword>
<comment type="caution">
    <text evidence="4">The sequence shown here is derived from an EMBL/GenBank/DDBJ whole genome shotgun (WGS) entry which is preliminary data.</text>
</comment>
<dbReference type="Proteomes" id="UP001229421">
    <property type="component" value="Unassembled WGS sequence"/>
</dbReference>
<dbReference type="SUPFAM" id="SSF53098">
    <property type="entry name" value="Ribonuclease H-like"/>
    <property type="match status" value="1"/>
</dbReference>
<organism evidence="4 5">
    <name type="scientific">Tagetes erecta</name>
    <name type="common">African marigold</name>
    <dbReference type="NCBI Taxonomy" id="13708"/>
    <lineage>
        <taxon>Eukaryota</taxon>
        <taxon>Viridiplantae</taxon>
        <taxon>Streptophyta</taxon>
        <taxon>Embryophyta</taxon>
        <taxon>Tracheophyta</taxon>
        <taxon>Spermatophyta</taxon>
        <taxon>Magnoliopsida</taxon>
        <taxon>eudicotyledons</taxon>
        <taxon>Gunneridae</taxon>
        <taxon>Pentapetalae</taxon>
        <taxon>asterids</taxon>
        <taxon>campanulids</taxon>
        <taxon>Asterales</taxon>
        <taxon>Asteraceae</taxon>
        <taxon>Asteroideae</taxon>
        <taxon>Heliantheae alliance</taxon>
        <taxon>Tageteae</taxon>
        <taxon>Tagetes</taxon>
    </lineage>
</organism>
<dbReference type="Pfam" id="PF25597">
    <property type="entry name" value="SH3_retrovirus"/>
    <property type="match status" value="1"/>
</dbReference>
<evidence type="ECO:0000259" key="2">
    <source>
        <dbReference type="Pfam" id="PF07727"/>
    </source>
</evidence>
<feature type="compositionally biased region" description="Polar residues" evidence="1">
    <location>
        <begin position="229"/>
        <end position="240"/>
    </location>
</feature>
<dbReference type="EMBL" id="JAUHHV010000003">
    <property type="protein sequence ID" value="KAK1430741.1"/>
    <property type="molecule type" value="Genomic_DNA"/>
</dbReference>
<evidence type="ECO:0000313" key="4">
    <source>
        <dbReference type="EMBL" id="KAK1430741.1"/>
    </source>
</evidence>
<dbReference type="PANTHER" id="PTHR11439">
    <property type="entry name" value="GAG-POL-RELATED RETROTRANSPOSON"/>
    <property type="match status" value="1"/>
</dbReference>
<dbReference type="Pfam" id="PF07727">
    <property type="entry name" value="RVT_2"/>
    <property type="match status" value="1"/>
</dbReference>
<sequence length="811" mass="92281">MFQGGLPLNMWTESVLTAAYLINRMPSSVLSGKSPYEMLFGKPPPLCHLRAFGCLVFSKNLNPNDKFDSRANKCVFLGYSINKKGYKLWDLDDKTIIFSRDVNFYESVFPFKIEKFTKQPDFENLQIYNFFENSAENEAPMPHDVKRTDDLHSENHTTSGSSDNNSGQHTDHQNFENNKSFSNDSPNSTDKNRHDFCHKNNLDNLNCENDQSVDLEATQSSDDVDETNYDSASEGNNGTPEQPPLRRTTRHSIPPKRFKDFIVEGKVKYGLEKVVNYSKLSVESQSFFSSLDNNVVPKSYKEASLDSNWINAMNIEMEALHRNNTWVLTDLPPGRKPIGSKWLYKIKYKPDGQIGRYKARLVAKGYSQREGLDFQETFSPVVKMVTVRCVMCLAVQHDWPLYQLDVDNAFLYGDLTEDVYMSLPEGYYDTNETKVCKLTKSLYGLKQASRQWNEKLTSTLSEIGFVQSKSDYSLFIKTNGDIISVLLVYVDDIILTGNNLGELENIKVLLKSNFLIKDLGELKYFLGIEVIRNEEGIILSQRKYCLDLLQEFGLLGAKPVSNPIEQNIIITDKLNSGKDDAELDNITEYQKLIGKLIYLTLTRPDISYTVSCLSQFMHKPLNSHLKVALRLLRYLKSSPGKGNLFSKSMDFRLKGFSDSDWGKCLATRRCITGFCVYLGDSLISWKSKKQNTVSRSSAEAEYRALADLTCEIVWLLKLLDDIRVRQKLPVSLFCDSRAALLIAANPVFHDRTKHFETDLHFVRDKVVSGQVSVNKIATSEQPADIFTKGLGVAQHDYLCRKLHLSDPFTVS</sequence>
<feature type="compositionally biased region" description="Basic and acidic residues" evidence="1">
    <location>
        <begin position="141"/>
        <end position="155"/>
    </location>
</feature>
<name>A0AAD8P3M2_TARER</name>
<dbReference type="CDD" id="cd09272">
    <property type="entry name" value="RNase_HI_RT_Ty1"/>
    <property type="match status" value="1"/>
</dbReference>
<gene>
    <name evidence="4" type="ORF">QVD17_13699</name>
</gene>
<evidence type="ECO:0000256" key="1">
    <source>
        <dbReference type="SAM" id="MobiDB-lite"/>
    </source>
</evidence>
<evidence type="ECO:0000259" key="3">
    <source>
        <dbReference type="Pfam" id="PF25597"/>
    </source>
</evidence>
<feature type="domain" description="Retroviral polymerase SH3-like" evidence="3">
    <location>
        <begin position="54"/>
        <end position="114"/>
    </location>
</feature>
<feature type="region of interest" description="Disordered" evidence="1">
    <location>
        <begin position="138"/>
        <end position="196"/>
    </location>
</feature>
<evidence type="ECO:0000313" key="5">
    <source>
        <dbReference type="Proteomes" id="UP001229421"/>
    </source>
</evidence>
<dbReference type="InterPro" id="IPR013103">
    <property type="entry name" value="RVT_2"/>
</dbReference>
<evidence type="ECO:0008006" key="6">
    <source>
        <dbReference type="Google" id="ProtNLM"/>
    </source>
</evidence>
<dbReference type="InterPro" id="IPR043502">
    <property type="entry name" value="DNA/RNA_pol_sf"/>
</dbReference>
<protein>
    <recommendedName>
        <fullName evidence="6">Reverse transcriptase Ty1/copia-type domain-containing protein</fullName>
    </recommendedName>
</protein>
<feature type="domain" description="Reverse transcriptase Ty1/copia-type" evidence="2">
    <location>
        <begin position="323"/>
        <end position="565"/>
    </location>
</feature>
<dbReference type="AlphaFoldDB" id="A0AAD8P3M2"/>
<feature type="compositionally biased region" description="Polar residues" evidence="1">
    <location>
        <begin position="156"/>
        <end position="168"/>
    </location>
</feature>
<accession>A0AAD8P3M2</accession>
<dbReference type="SUPFAM" id="SSF56672">
    <property type="entry name" value="DNA/RNA polymerases"/>
    <property type="match status" value="1"/>
</dbReference>
<reference evidence="4" key="1">
    <citation type="journal article" date="2023" name="bioRxiv">
        <title>Improved chromosome-level genome assembly for marigold (Tagetes erecta).</title>
        <authorList>
            <person name="Jiang F."/>
            <person name="Yuan L."/>
            <person name="Wang S."/>
            <person name="Wang H."/>
            <person name="Xu D."/>
            <person name="Wang A."/>
            <person name="Fan W."/>
        </authorList>
    </citation>
    <scope>NUCLEOTIDE SEQUENCE</scope>
    <source>
        <strain evidence="4">WSJ</strain>
        <tissue evidence="4">Leaf</tissue>
    </source>
</reference>
<dbReference type="InterPro" id="IPR057670">
    <property type="entry name" value="SH3_retrovirus"/>
</dbReference>
<feature type="compositionally biased region" description="Polar residues" evidence="1">
    <location>
        <begin position="175"/>
        <end position="189"/>
    </location>
</feature>